<protein>
    <recommendedName>
        <fullName evidence="2">AMIN domain-containing protein</fullName>
    </recommendedName>
</protein>
<name>A0A3B0W8W0_9ZZZZ</name>
<evidence type="ECO:0000313" key="3">
    <source>
        <dbReference type="EMBL" id="VAW40996.1"/>
    </source>
</evidence>
<feature type="domain" description="AMIN" evidence="2">
    <location>
        <begin position="39"/>
        <end position="98"/>
    </location>
</feature>
<evidence type="ECO:0000259" key="2">
    <source>
        <dbReference type="Pfam" id="PF11741"/>
    </source>
</evidence>
<gene>
    <name evidence="3" type="ORF">MNBD_DELTA03-1463</name>
</gene>
<accession>A0A3B0W8W0</accession>
<feature type="region of interest" description="Disordered" evidence="1">
    <location>
        <begin position="145"/>
        <end position="169"/>
    </location>
</feature>
<reference evidence="3" key="1">
    <citation type="submission" date="2018-06" db="EMBL/GenBank/DDBJ databases">
        <authorList>
            <person name="Zhirakovskaya E."/>
        </authorList>
    </citation>
    <scope>NUCLEOTIDE SEQUENCE</scope>
</reference>
<dbReference type="EMBL" id="UOEX01000363">
    <property type="protein sequence ID" value="VAW40996.1"/>
    <property type="molecule type" value="Genomic_DNA"/>
</dbReference>
<organism evidence="3">
    <name type="scientific">hydrothermal vent metagenome</name>
    <dbReference type="NCBI Taxonomy" id="652676"/>
    <lineage>
        <taxon>unclassified sequences</taxon>
        <taxon>metagenomes</taxon>
        <taxon>ecological metagenomes</taxon>
    </lineage>
</organism>
<dbReference type="Gene3D" id="2.60.40.3500">
    <property type="match status" value="1"/>
</dbReference>
<dbReference type="InterPro" id="IPR021731">
    <property type="entry name" value="AMIN_dom"/>
</dbReference>
<evidence type="ECO:0000256" key="1">
    <source>
        <dbReference type="SAM" id="MobiDB-lite"/>
    </source>
</evidence>
<dbReference type="AlphaFoldDB" id="A0A3B0W8W0"/>
<dbReference type="Pfam" id="PF11741">
    <property type="entry name" value="AMIN"/>
    <property type="match status" value="1"/>
</dbReference>
<sequence>MKTLIKQGISLTMIILLGWTLSWAGDAPGGSTYKISDLSLKKTAQNFTVTIKGTGTPTFTTYQLFDPLRVVLDIANASLSAGLKLPMQVNESPVKQITGKLLSAKKPVIAKLEILLDQDWPYKIERQGDNISVILQAVTTPAAKKPVPVAASSPAPRKSRPAAAAKAPVTGPENVLRGIKVEMDGKAVKVLLLTDQQIKSFKKVKLLRDKRRPDRFYLDLSAIKSHGSAAIQKVNIGPLARIRTAPRGNG</sequence>
<proteinExistence type="predicted"/>
<feature type="non-terminal residue" evidence="3">
    <location>
        <position position="250"/>
    </location>
</feature>